<keyword evidence="4" id="KW-0479">Metal-binding</keyword>
<keyword evidence="5" id="KW-0378">Hydrolase</keyword>
<keyword evidence="6" id="KW-0862">Zinc</keyword>
<organism evidence="8 9">
    <name type="scientific">Rousettus aegyptiacus</name>
    <name type="common">Egyptian fruit bat</name>
    <name type="synonym">Pteropus aegyptiacus</name>
    <dbReference type="NCBI Taxonomy" id="9407"/>
    <lineage>
        <taxon>Eukaryota</taxon>
        <taxon>Metazoa</taxon>
        <taxon>Chordata</taxon>
        <taxon>Craniata</taxon>
        <taxon>Vertebrata</taxon>
        <taxon>Euteleostomi</taxon>
        <taxon>Mammalia</taxon>
        <taxon>Eutheria</taxon>
        <taxon>Laurasiatheria</taxon>
        <taxon>Chiroptera</taxon>
        <taxon>Yinpterochiroptera</taxon>
        <taxon>Pteropodoidea</taxon>
        <taxon>Pteropodidae</taxon>
        <taxon>Rousettinae</taxon>
        <taxon>Rousettus</taxon>
    </lineage>
</organism>
<dbReference type="AlphaFoldDB" id="A0A7J8D7L9"/>
<dbReference type="EMBL" id="JACASE010000013">
    <property type="protein sequence ID" value="KAF6419151.1"/>
    <property type="molecule type" value="Genomic_DNA"/>
</dbReference>
<reference evidence="8 9" key="1">
    <citation type="journal article" date="2020" name="Nature">
        <title>Six reference-quality genomes reveal evolution of bat adaptations.</title>
        <authorList>
            <person name="Jebb D."/>
            <person name="Huang Z."/>
            <person name="Pippel M."/>
            <person name="Hughes G.M."/>
            <person name="Lavrichenko K."/>
            <person name="Devanna P."/>
            <person name="Winkler S."/>
            <person name="Jermiin L.S."/>
            <person name="Skirmuntt E.C."/>
            <person name="Katzourakis A."/>
            <person name="Burkitt-Gray L."/>
            <person name="Ray D.A."/>
            <person name="Sullivan K.A.M."/>
            <person name="Roscito J.G."/>
            <person name="Kirilenko B.M."/>
            <person name="Davalos L.M."/>
            <person name="Corthals A.P."/>
            <person name="Power M.L."/>
            <person name="Jones G."/>
            <person name="Ransome R.D."/>
            <person name="Dechmann D.K.N."/>
            <person name="Locatelli A.G."/>
            <person name="Puechmaille S.J."/>
            <person name="Fedrigo O."/>
            <person name="Jarvis E.D."/>
            <person name="Hiller M."/>
            <person name="Vernes S.C."/>
            <person name="Myers E.W."/>
            <person name="Teeling E.C."/>
        </authorList>
    </citation>
    <scope>NUCLEOTIDE SEQUENCE [LARGE SCALE GENOMIC DNA]</scope>
    <source>
        <strain evidence="8">MRouAeg1</strain>
        <tissue evidence="8">Muscle</tissue>
    </source>
</reference>
<protein>
    <submittedName>
        <fullName evidence="8">Peptidase, mitochondrial processing subunit beta</fullName>
    </submittedName>
</protein>
<keyword evidence="9" id="KW-1185">Reference proteome</keyword>
<comment type="caution">
    <text evidence="8">The sequence shown here is derived from an EMBL/GenBank/DDBJ whole genome shotgun (WGS) entry which is preliminary data.</text>
</comment>
<evidence type="ECO:0000256" key="3">
    <source>
        <dbReference type="ARBA" id="ARBA00022670"/>
    </source>
</evidence>
<name>A0A7J8D7L9_ROUAE</name>
<evidence type="ECO:0000256" key="6">
    <source>
        <dbReference type="ARBA" id="ARBA00022833"/>
    </source>
</evidence>
<dbReference type="SUPFAM" id="SSF63411">
    <property type="entry name" value="LuxS/MPP-like metallohydrolase"/>
    <property type="match status" value="1"/>
</dbReference>
<evidence type="ECO:0000256" key="1">
    <source>
        <dbReference type="ARBA" id="ARBA00001947"/>
    </source>
</evidence>
<gene>
    <name evidence="8" type="ORF">HJG63_015546</name>
</gene>
<dbReference type="GO" id="GO:0006627">
    <property type="term" value="P:protein processing involved in protein targeting to mitochondrion"/>
    <property type="evidence" value="ECO:0007669"/>
    <property type="project" value="TreeGrafter"/>
</dbReference>
<evidence type="ECO:0000256" key="5">
    <source>
        <dbReference type="ARBA" id="ARBA00022801"/>
    </source>
</evidence>
<evidence type="ECO:0000313" key="8">
    <source>
        <dbReference type="EMBL" id="KAF6419151.1"/>
    </source>
</evidence>
<keyword evidence="3" id="KW-0645">Protease</keyword>
<dbReference type="GO" id="GO:0046872">
    <property type="term" value="F:metal ion binding"/>
    <property type="evidence" value="ECO:0007669"/>
    <property type="project" value="UniProtKB-KW"/>
</dbReference>
<dbReference type="PANTHER" id="PTHR11851:SF103">
    <property type="entry name" value="MITOCHONDRIAL-PROCESSING PEPTIDASE SUBUNIT BETA"/>
    <property type="match status" value="1"/>
</dbReference>
<dbReference type="GO" id="GO:0004222">
    <property type="term" value="F:metalloendopeptidase activity"/>
    <property type="evidence" value="ECO:0007669"/>
    <property type="project" value="TreeGrafter"/>
</dbReference>
<comment type="cofactor">
    <cofactor evidence="1">
        <name>Zn(2+)</name>
        <dbReference type="ChEBI" id="CHEBI:29105"/>
    </cofactor>
</comment>
<sequence length="64" mass="7440">MLCYNRRIPIPELEARVDAVNAETIREVCTKYIYDKSPAIAAVGPIEQLPDFNRIRSNMCWLRD</sequence>
<evidence type="ECO:0000313" key="9">
    <source>
        <dbReference type="Proteomes" id="UP000593571"/>
    </source>
</evidence>
<dbReference type="PANTHER" id="PTHR11851">
    <property type="entry name" value="METALLOPROTEASE"/>
    <property type="match status" value="1"/>
</dbReference>
<proteinExistence type="inferred from homology"/>
<dbReference type="Proteomes" id="UP000593571">
    <property type="component" value="Unassembled WGS sequence"/>
</dbReference>
<dbReference type="Gene3D" id="3.30.830.10">
    <property type="entry name" value="Metalloenzyme, LuxS/M16 peptidase-like"/>
    <property type="match status" value="1"/>
</dbReference>
<evidence type="ECO:0000256" key="2">
    <source>
        <dbReference type="ARBA" id="ARBA00007261"/>
    </source>
</evidence>
<evidence type="ECO:0000256" key="4">
    <source>
        <dbReference type="ARBA" id="ARBA00022723"/>
    </source>
</evidence>
<dbReference type="InterPro" id="IPR011249">
    <property type="entry name" value="Metalloenz_LuxS/M16"/>
</dbReference>
<dbReference type="GO" id="GO:0005739">
    <property type="term" value="C:mitochondrion"/>
    <property type="evidence" value="ECO:0007669"/>
    <property type="project" value="TreeGrafter"/>
</dbReference>
<evidence type="ECO:0000256" key="7">
    <source>
        <dbReference type="ARBA" id="ARBA00023049"/>
    </source>
</evidence>
<dbReference type="InterPro" id="IPR050361">
    <property type="entry name" value="MPP/UQCRC_Complex"/>
</dbReference>
<comment type="similarity">
    <text evidence="2">Belongs to the peptidase M16 family.</text>
</comment>
<keyword evidence="7" id="KW-0482">Metalloprotease</keyword>
<accession>A0A7J8D7L9</accession>